<evidence type="ECO:0000313" key="1">
    <source>
        <dbReference type="EMBL" id="NOV98470.1"/>
    </source>
</evidence>
<comment type="caution">
    <text evidence="1">The sequence shown here is derived from an EMBL/GenBank/DDBJ whole genome shotgun (WGS) entry which is preliminary data.</text>
</comment>
<organism evidence="1 2">
    <name type="scientific">Isoptericola halotolerans</name>
    <dbReference type="NCBI Taxonomy" id="300560"/>
    <lineage>
        <taxon>Bacteria</taxon>
        <taxon>Bacillati</taxon>
        <taxon>Actinomycetota</taxon>
        <taxon>Actinomycetes</taxon>
        <taxon>Micrococcales</taxon>
        <taxon>Promicromonosporaceae</taxon>
        <taxon>Isoptericola</taxon>
    </lineage>
</organism>
<dbReference type="Proteomes" id="UP000757540">
    <property type="component" value="Unassembled WGS sequence"/>
</dbReference>
<gene>
    <name evidence="1" type="ORF">HDG69_003065</name>
</gene>
<protein>
    <submittedName>
        <fullName evidence="1">Uncharacterized protein</fullName>
    </submittedName>
</protein>
<name>A0ABX2A6I7_9MICO</name>
<evidence type="ECO:0000313" key="2">
    <source>
        <dbReference type="Proteomes" id="UP000757540"/>
    </source>
</evidence>
<dbReference type="RefSeq" id="WP_171784702.1">
    <property type="nucleotide sequence ID" value="NZ_BAAAML010000003.1"/>
</dbReference>
<proteinExistence type="predicted"/>
<dbReference type="EMBL" id="JABEZU010000004">
    <property type="protein sequence ID" value="NOV98470.1"/>
    <property type="molecule type" value="Genomic_DNA"/>
</dbReference>
<accession>A0ABX2A6I7</accession>
<sequence length="103" mass="11872">MNLQGPALEAELAYRRERAALAYGTPTTWARWRAWREARRQGRERRLSARARDAVERLADTIDTVADRTDARAWEIRMARRTTEIEAGLATLRAAHDQARRVA</sequence>
<reference evidence="1 2" key="1">
    <citation type="submission" date="2020-05" db="EMBL/GenBank/DDBJ databases">
        <title>Genomic Encyclopedia of Type Strains, Phase III (KMG-III): the genomes of soil and plant-associated and newly described type strains.</title>
        <authorList>
            <person name="Whitman W."/>
        </authorList>
    </citation>
    <scope>NUCLEOTIDE SEQUENCE [LARGE SCALE GENOMIC DNA]</scope>
    <source>
        <strain evidence="1 2">KCTC 19046</strain>
    </source>
</reference>
<keyword evidence="2" id="KW-1185">Reference proteome</keyword>